<dbReference type="PATRIC" id="fig|1716141.3.peg.3926"/>
<dbReference type="STRING" id="1716141.STSP_37370"/>
<comment type="caution">
    <text evidence="1">The sequence shown here is derived from an EMBL/GenBank/DDBJ whole genome shotgun (WGS) entry which is preliminary data.</text>
</comment>
<dbReference type="AlphaFoldDB" id="A0A177HR26"/>
<accession>A0A177HR26</accession>
<evidence type="ECO:0008006" key="3">
    <source>
        <dbReference type="Google" id="ProtNLM"/>
    </source>
</evidence>
<proteinExistence type="predicted"/>
<dbReference type="EMBL" id="LOHS01000084">
    <property type="protein sequence ID" value="OAH13090.1"/>
    <property type="molecule type" value="Genomic_DNA"/>
</dbReference>
<reference evidence="1 2" key="1">
    <citation type="submission" date="2015-12" db="EMBL/GenBank/DDBJ databases">
        <title>Genome sequence of Streptomyces sp. G25.</title>
        <authorList>
            <person name="Poehlein A."/>
            <person name="Roettig A."/>
            <person name="Hiessl S."/>
            <person name="Hauschild P."/>
            <person name="Schauer J."/>
            <person name="Madkour M.H."/>
            <person name="Al-Ansari A.M."/>
            <person name="Almakishah N.H."/>
            <person name="Steinbuechel A."/>
            <person name="Daniel R."/>
        </authorList>
    </citation>
    <scope>NUCLEOTIDE SEQUENCE [LARGE SCALE GENOMIC DNA]</scope>
    <source>
        <strain evidence="2">G25(2015)</strain>
    </source>
</reference>
<dbReference type="OrthoDB" id="3870903at2"/>
<protein>
    <recommendedName>
        <fullName evidence="3">DUF2267 domain-containing protein</fullName>
    </recommendedName>
</protein>
<name>A0A177HR26_9ACTN</name>
<dbReference type="Gene3D" id="1.10.490.110">
    <property type="entry name" value="Uncharacterized conserved protein DUF2267"/>
    <property type="match status" value="1"/>
</dbReference>
<evidence type="ECO:0000313" key="1">
    <source>
        <dbReference type="EMBL" id="OAH13090.1"/>
    </source>
</evidence>
<dbReference type="InterPro" id="IPR018727">
    <property type="entry name" value="DUF2267"/>
</dbReference>
<dbReference type="Pfam" id="PF10025">
    <property type="entry name" value="DUF2267"/>
    <property type="match status" value="1"/>
</dbReference>
<dbReference type="InterPro" id="IPR038282">
    <property type="entry name" value="DUF2267_sf"/>
</dbReference>
<gene>
    <name evidence="1" type="ORF">STSP_37370</name>
</gene>
<evidence type="ECO:0000313" key="2">
    <source>
        <dbReference type="Proteomes" id="UP000077381"/>
    </source>
</evidence>
<sequence>MQLEEFLDDIRVRGGYDSPLSAAQAAEAALEILGAHLVGDDLIDLARLLPHQCTPVLACTAPASEPLTPSAFIAAVADRTDGDLLAGRRHATAVLSAITAAADEAVLTRLITQLPPGYDELFGHAEPVVATSA</sequence>
<keyword evidence="2" id="KW-1185">Reference proteome</keyword>
<organism evidence="1 2">
    <name type="scientific">Streptomyces jeddahensis</name>
    <dbReference type="NCBI Taxonomy" id="1716141"/>
    <lineage>
        <taxon>Bacteria</taxon>
        <taxon>Bacillati</taxon>
        <taxon>Actinomycetota</taxon>
        <taxon>Actinomycetes</taxon>
        <taxon>Kitasatosporales</taxon>
        <taxon>Streptomycetaceae</taxon>
        <taxon>Streptomyces</taxon>
    </lineage>
</organism>
<dbReference type="Proteomes" id="UP000077381">
    <property type="component" value="Unassembled WGS sequence"/>
</dbReference>